<keyword evidence="2" id="KW-1185">Reference proteome</keyword>
<evidence type="ECO:0000313" key="1">
    <source>
        <dbReference type="EMBL" id="GIY87804.1"/>
    </source>
</evidence>
<accession>A0AAV4WZW4</accession>
<name>A0AAV4WZW4_CAEEX</name>
<protein>
    <submittedName>
        <fullName evidence="1">Uncharacterized protein</fullName>
    </submittedName>
</protein>
<sequence length="109" mass="12061">MIYFLTTRFLSTTSGREPVTSVKSPPTSPFTQYSWPIRCLPSQSLRSSPRKSLMVNETRVVARDSIPVIATVFKLLIQGRSAKSVTRTPALQVVAKTLLCCLLFLSVDA</sequence>
<proteinExistence type="predicted"/>
<organism evidence="1 2">
    <name type="scientific">Caerostris extrusa</name>
    <name type="common">Bark spider</name>
    <name type="synonym">Caerostris bankana</name>
    <dbReference type="NCBI Taxonomy" id="172846"/>
    <lineage>
        <taxon>Eukaryota</taxon>
        <taxon>Metazoa</taxon>
        <taxon>Ecdysozoa</taxon>
        <taxon>Arthropoda</taxon>
        <taxon>Chelicerata</taxon>
        <taxon>Arachnida</taxon>
        <taxon>Araneae</taxon>
        <taxon>Araneomorphae</taxon>
        <taxon>Entelegynae</taxon>
        <taxon>Araneoidea</taxon>
        <taxon>Araneidae</taxon>
        <taxon>Caerostris</taxon>
    </lineage>
</organism>
<gene>
    <name evidence="1" type="ORF">CEXT_423371</name>
</gene>
<dbReference type="EMBL" id="BPLR01016978">
    <property type="protein sequence ID" value="GIY87804.1"/>
    <property type="molecule type" value="Genomic_DNA"/>
</dbReference>
<comment type="caution">
    <text evidence="1">The sequence shown here is derived from an EMBL/GenBank/DDBJ whole genome shotgun (WGS) entry which is preliminary data.</text>
</comment>
<reference evidence="1 2" key="1">
    <citation type="submission" date="2021-06" db="EMBL/GenBank/DDBJ databases">
        <title>Caerostris extrusa draft genome.</title>
        <authorList>
            <person name="Kono N."/>
            <person name="Arakawa K."/>
        </authorList>
    </citation>
    <scope>NUCLEOTIDE SEQUENCE [LARGE SCALE GENOMIC DNA]</scope>
</reference>
<dbReference type="Proteomes" id="UP001054945">
    <property type="component" value="Unassembled WGS sequence"/>
</dbReference>
<dbReference type="AlphaFoldDB" id="A0AAV4WZW4"/>
<evidence type="ECO:0000313" key="2">
    <source>
        <dbReference type="Proteomes" id="UP001054945"/>
    </source>
</evidence>